<keyword evidence="3" id="KW-0472">Membrane</keyword>
<name>A0ABP0GID7_CLALP</name>
<evidence type="ECO:0000256" key="1">
    <source>
        <dbReference type="ARBA" id="ARBA00023157"/>
    </source>
</evidence>
<evidence type="ECO:0000256" key="2">
    <source>
        <dbReference type="PROSITE-ProRule" id="PRU00076"/>
    </source>
</evidence>
<comment type="caution">
    <text evidence="2">Lacks conserved residue(s) required for the propagation of feature annotation.</text>
</comment>
<evidence type="ECO:0000256" key="4">
    <source>
        <dbReference type="SAM" id="SignalP"/>
    </source>
</evidence>
<keyword evidence="4" id="KW-0732">Signal</keyword>
<feature type="domain" description="EGF-like" evidence="5">
    <location>
        <begin position="164"/>
        <end position="206"/>
    </location>
</feature>
<evidence type="ECO:0000256" key="3">
    <source>
        <dbReference type="SAM" id="Phobius"/>
    </source>
</evidence>
<dbReference type="PROSITE" id="PS00022">
    <property type="entry name" value="EGF_1"/>
    <property type="match status" value="1"/>
</dbReference>
<feature type="signal peptide" evidence="4">
    <location>
        <begin position="1"/>
        <end position="25"/>
    </location>
</feature>
<dbReference type="PANTHER" id="PTHR15926">
    <property type="entry name" value="ALL-TRANS RETINOIC ACID-INDUCED DIFFERENTIATION FACTOR"/>
    <property type="match status" value="1"/>
</dbReference>
<dbReference type="PROSITE" id="PS01186">
    <property type="entry name" value="EGF_2"/>
    <property type="match status" value="1"/>
</dbReference>
<gene>
    <name evidence="6" type="ORF">CVLEPA_LOCUS23847</name>
</gene>
<sequence length="243" mass="27443">MIGGMLKFCFFLIFMQVICYSFVSPETLPQNDEDICALLSCTSLTPTNSSIEKFCNQSRGLLMRGRCCLDLSTNAIYGVDLSWCNISNLGSMLHEQAPQVVKLNLTFNPNLRTDNKTFRGLTKVKVLSLPSQNGCPSNWTWFNTTWKAWNFTNSNKHYEVCYNQTDTCAILKTFNYMCPENSQCHNDGPGMFKCLCSHGWTGYKCVRHSHGKPSISILIGSFGSAALLSVFFWLSERKNAINR</sequence>
<keyword evidence="3" id="KW-1133">Transmembrane helix</keyword>
<dbReference type="EMBL" id="CAWYQH010000119">
    <property type="protein sequence ID" value="CAK8691272.1"/>
    <property type="molecule type" value="Genomic_DNA"/>
</dbReference>
<feature type="transmembrane region" description="Helical" evidence="3">
    <location>
        <begin position="215"/>
        <end position="234"/>
    </location>
</feature>
<organism evidence="6 7">
    <name type="scientific">Clavelina lepadiformis</name>
    <name type="common">Light-bulb sea squirt</name>
    <name type="synonym">Ascidia lepadiformis</name>
    <dbReference type="NCBI Taxonomy" id="159417"/>
    <lineage>
        <taxon>Eukaryota</taxon>
        <taxon>Metazoa</taxon>
        <taxon>Chordata</taxon>
        <taxon>Tunicata</taxon>
        <taxon>Ascidiacea</taxon>
        <taxon>Aplousobranchia</taxon>
        <taxon>Clavelinidae</taxon>
        <taxon>Clavelina</taxon>
    </lineage>
</organism>
<feature type="disulfide bond" evidence="2">
    <location>
        <begin position="196"/>
        <end position="205"/>
    </location>
</feature>
<protein>
    <recommendedName>
        <fullName evidence="5">EGF-like domain-containing protein</fullName>
    </recommendedName>
</protein>
<evidence type="ECO:0000313" key="7">
    <source>
        <dbReference type="Proteomes" id="UP001642483"/>
    </source>
</evidence>
<dbReference type="SUPFAM" id="SSF52058">
    <property type="entry name" value="L domain-like"/>
    <property type="match status" value="1"/>
</dbReference>
<keyword evidence="3" id="KW-0812">Transmembrane</keyword>
<dbReference type="PANTHER" id="PTHR15926:SF1">
    <property type="entry name" value="ALL-TRANS RETINOIC ACID-INDUCED DIFFERENTIATION FACTOR"/>
    <property type="match status" value="1"/>
</dbReference>
<dbReference type="InterPro" id="IPR000742">
    <property type="entry name" value="EGF"/>
</dbReference>
<dbReference type="InterPro" id="IPR042350">
    <property type="entry name" value="ATRAID"/>
</dbReference>
<dbReference type="InterPro" id="IPR001881">
    <property type="entry name" value="EGF-like_Ca-bd_dom"/>
</dbReference>
<keyword evidence="1 2" id="KW-1015">Disulfide bond</keyword>
<dbReference type="Proteomes" id="UP001642483">
    <property type="component" value="Unassembled WGS sequence"/>
</dbReference>
<reference evidence="6 7" key="1">
    <citation type="submission" date="2024-02" db="EMBL/GenBank/DDBJ databases">
        <authorList>
            <person name="Daric V."/>
            <person name="Darras S."/>
        </authorList>
    </citation>
    <scope>NUCLEOTIDE SEQUENCE [LARGE SCALE GENOMIC DNA]</scope>
</reference>
<comment type="caution">
    <text evidence="6">The sequence shown here is derived from an EMBL/GenBank/DDBJ whole genome shotgun (WGS) entry which is preliminary data.</text>
</comment>
<accession>A0ABP0GID7</accession>
<evidence type="ECO:0000259" key="5">
    <source>
        <dbReference type="PROSITE" id="PS50026"/>
    </source>
</evidence>
<evidence type="ECO:0000313" key="6">
    <source>
        <dbReference type="EMBL" id="CAK8691272.1"/>
    </source>
</evidence>
<feature type="chain" id="PRO_5045901848" description="EGF-like domain-containing protein" evidence="4">
    <location>
        <begin position="26"/>
        <end position="243"/>
    </location>
</feature>
<dbReference type="SMART" id="SM00179">
    <property type="entry name" value="EGF_CA"/>
    <property type="match status" value="1"/>
</dbReference>
<keyword evidence="2" id="KW-0245">EGF-like domain</keyword>
<proteinExistence type="predicted"/>
<keyword evidence="7" id="KW-1185">Reference proteome</keyword>
<dbReference type="PROSITE" id="PS50026">
    <property type="entry name" value="EGF_3"/>
    <property type="match status" value="1"/>
</dbReference>